<dbReference type="RefSeq" id="WP_090157586.1">
    <property type="nucleotide sequence ID" value="NZ_FNAN01000031.1"/>
</dbReference>
<feature type="domain" description="RagB/SusD" evidence="6">
    <location>
        <begin position="362"/>
        <end position="472"/>
    </location>
</feature>
<sequence length="509" mass="56103">MKLRYNKFVTALAFTAGLQLMSCSDSFLDVKPKGLNLEANYYRNQEEAFNGLVAAYDVVGWQGNGYVSTIATMNAASDDHFAGGGGPSDIMDFQVISNYTLNPTTGPQGELWRKGFSGVFRTNAILEKLPGVPMDETLKKRYTAEAKFLRGYFYFELVRLFKNVPLFTRTISTQEMYDVLQAAPAEVYAQVEKDLSESIADLPVTINVATEAGRVGQGAAHAILGKVYLYQNKFAQAAQELAKVNGTPGGNNQYGYKLLDNFGDLFKTKNKFNSESIFELSYTNTSAGGWSCVSCTEGNVMNIITGPRGYNRKSDSAPDYVSGWSFLPVTPSLFEAIHFDPRYKATVANLDSLEKAGVVAYEKGYMNTGYFLEKFAGRQSDRWTGAGAPELNFPQNMYDTRLADTYLLEAEALVRGSGDLTRAAALLNAVRARVGLKPVAATFENIKKERRLELAGEGHRWMDLVRWGDAAAVLGPKGFVAGKHEILPIPLLELENTKIEQSKEWGGTR</sequence>
<dbReference type="AlphaFoldDB" id="A0A1G8AP50"/>
<keyword evidence="3" id="KW-0732">Signal</keyword>
<reference evidence="9" key="1">
    <citation type="submission" date="2016-10" db="EMBL/GenBank/DDBJ databases">
        <authorList>
            <person name="Varghese N."/>
            <person name="Submissions S."/>
        </authorList>
    </citation>
    <scope>NUCLEOTIDE SEQUENCE [LARGE SCALE GENOMIC DNA]</scope>
    <source>
        <strain evidence="9">DSM 25329</strain>
    </source>
</reference>
<evidence type="ECO:0000313" key="8">
    <source>
        <dbReference type="EMBL" id="SDH22679.1"/>
    </source>
</evidence>
<evidence type="ECO:0000256" key="1">
    <source>
        <dbReference type="ARBA" id="ARBA00004442"/>
    </source>
</evidence>
<keyword evidence="9" id="KW-1185">Reference proteome</keyword>
<evidence type="ECO:0000256" key="5">
    <source>
        <dbReference type="ARBA" id="ARBA00023237"/>
    </source>
</evidence>
<name>A0A1G8AP50_9BACT</name>
<dbReference type="EMBL" id="FNAN01000031">
    <property type="protein sequence ID" value="SDH22679.1"/>
    <property type="molecule type" value="Genomic_DNA"/>
</dbReference>
<evidence type="ECO:0000313" key="9">
    <source>
        <dbReference type="Proteomes" id="UP000198748"/>
    </source>
</evidence>
<dbReference type="Proteomes" id="UP000198748">
    <property type="component" value="Unassembled WGS sequence"/>
</dbReference>
<evidence type="ECO:0000259" key="7">
    <source>
        <dbReference type="Pfam" id="PF14322"/>
    </source>
</evidence>
<dbReference type="GO" id="GO:0009279">
    <property type="term" value="C:cell outer membrane"/>
    <property type="evidence" value="ECO:0007669"/>
    <property type="project" value="UniProtKB-SubCell"/>
</dbReference>
<dbReference type="InterPro" id="IPR011990">
    <property type="entry name" value="TPR-like_helical_dom_sf"/>
</dbReference>
<protein>
    <submittedName>
        <fullName evidence="8">Starch-binding associating with outer membrane</fullName>
    </submittedName>
</protein>
<gene>
    <name evidence="8" type="ORF">SAMN04487996_13142</name>
</gene>
<accession>A0A1G8AP50</accession>
<comment type="similarity">
    <text evidence="2">Belongs to the SusD family.</text>
</comment>
<dbReference type="OrthoDB" id="636214at2"/>
<organism evidence="8 9">
    <name type="scientific">Dyadobacter soli</name>
    <dbReference type="NCBI Taxonomy" id="659014"/>
    <lineage>
        <taxon>Bacteria</taxon>
        <taxon>Pseudomonadati</taxon>
        <taxon>Bacteroidota</taxon>
        <taxon>Cytophagia</taxon>
        <taxon>Cytophagales</taxon>
        <taxon>Spirosomataceae</taxon>
        <taxon>Dyadobacter</taxon>
    </lineage>
</organism>
<evidence type="ECO:0000256" key="4">
    <source>
        <dbReference type="ARBA" id="ARBA00023136"/>
    </source>
</evidence>
<dbReference type="STRING" id="659014.SAMN04487996_13142"/>
<evidence type="ECO:0000259" key="6">
    <source>
        <dbReference type="Pfam" id="PF07980"/>
    </source>
</evidence>
<dbReference type="InterPro" id="IPR033985">
    <property type="entry name" value="SusD-like_N"/>
</dbReference>
<evidence type="ECO:0000256" key="2">
    <source>
        <dbReference type="ARBA" id="ARBA00006275"/>
    </source>
</evidence>
<evidence type="ECO:0000256" key="3">
    <source>
        <dbReference type="ARBA" id="ARBA00022729"/>
    </source>
</evidence>
<keyword evidence="5" id="KW-0998">Cell outer membrane</keyword>
<feature type="domain" description="SusD-like N-terminal" evidence="7">
    <location>
        <begin position="68"/>
        <end position="229"/>
    </location>
</feature>
<dbReference type="Pfam" id="PF07980">
    <property type="entry name" value="SusD_RagB"/>
    <property type="match status" value="1"/>
</dbReference>
<dbReference type="InterPro" id="IPR012944">
    <property type="entry name" value="SusD_RagB_dom"/>
</dbReference>
<dbReference type="Pfam" id="PF14322">
    <property type="entry name" value="SusD-like_3"/>
    <property type="match status" value="1"/>
</dbReference>
<comment type="subcellular location">
    <subcellularLocation>
        <location evidence="1">Cell outer membrane</location>
    </subcellularLocation>
</comment>
<keyword evidence="4" id="KW-0472">Membrane</keyword>
<dbReference type="Gene3D" id="1.25.40.390">
    <property type="match status" value="1"/>
</dbReference>
<dbReference type="CDD" id="cd08977">
    <property type="entry name" value="SusD"/>
    <property type="match status" value="1"/>
</dbReference>
<proteinExistence type="inferred from homology"/>
<dbReference type="SUPFAM" id="SSF48452">
    <property type="entry name" value="TPR-like"/>
    <property type="match status" value="1"/>
</dbReference>